<dbReference type="InterPro" id="IPR013478">
    <property type="entry name" value="MeN_DH_accessory"/>
</dbReference>
<evidence type="ECO:0000256" key="6">
    <source>
        <dbReference type="ARBA" id="ARBA00022989"/>
    </source>
</evidence>
<dbReference type="SUPFAM" id="SSF52833">
    <property type="entry name" value="Thioredoxin-like"/>
    <property type="match status" value="1"/>
</dbReference>
<name>A0A0A1Z091_PSEFL</name>
<feature type="domain" description="Thioredoxin" evidence="9">
    <location>
        <begin position="49"/>
        <end position="184"/>
    </location>
</feature>
<comment type="subcellular location">
    <subcellularLocation>
        <location evidence="2">Membrane</location>
        <topology evidence="2">Single-pass membrane protein</topology>
    </subcellularLocation>
</comment>
<dbReference type="NCBIfam" id="TIGR02661">
    <property type="entry name" value="MauD"/>
    <property type="match status" value="1"/>
</dbReference>
<protein>
    <recommendedName>
        <fullName evidence="4">Methylamine utilization protein MauD</fullName>
    </recommendedName>
</protein>
<feature type="transmembrane region" description="Helical" evidence="8">
    <location>
        <begin position="6"/>
        <end position="27"/>
    </location>
</feature>
<evidence type="ECO:0000256" key="7">
    <source>
        <dbReference type="ARBA" id="ARBA00023136"/>
    </source>
</evidence>
<dbReference type="InterPro" id="IPR036249">
    <property type="entry name" value="Thioredoxin-like_sf"/>
</dbReference>
<evidence type="ECO:0000256" key="2">
    <source>
        <dbReference type="ARBA" id="ARBA00004167"/>
    </source>
</evidence>
<dbReference type="GO" id="GO:0030416">
    <property type="term" value="P:methylamine metabolic process"/>
    <property type="evidence" value="ECO:0007669"/>
    <property type="project" value="InterPro"/>
</dbReference>
<dbReference type="Proteomes" id="UP000030060">
    <property type="component" value="Unassembled WGS sequence"/>
</dbReference>
<dbReference type="PANTHER" id="PTHR42852">
    <property type="entry name" value="THIOL:DISULFIDE INTERCHANGE PROTEIN DSBE"/>
    <property type="match status" value="1"/>
</dbReference>
<dbReference type="GO" id="GO:0016020">
    <property type="term" value="C:membrane"/>
    <property type="evidence" value="ECO:0007669"/>
    <property type="project" value="UniProtKB-SubCell"/>
</dbReference>
<comment type="function">
    <text evidence="1">May be specifically involved in the processing, transport, and/or maturation of the MADH beta-subunit.</text>
</comment>
<dbReference type="GO" id="GO:0016209">
    <property type="term" value="F:antioxidant activity"/>
    <property type="evidence" value="ECO:0007669"/>
    <property type="project" value="InterPro"/>
</dbReference>
<evidence type="ECO:0000256" key="1">
    <source>
        <dbReference type="ARBA" id="ARBA00003475"/>
    </source>
</evidence>
<comment type="caution">
    <text evidence="10">The sequence shown here is derived from an EMBL/GenBank/DDBJ whole genome shotgun (WGS) entry which is preliminary data.</text>
</comment>
<dbReference type="RefSeq" id="WP_038845875.1">
    <property type="nucleotide sequence ID" value="NZ_ASGY01000085.1"/>
</dbReference>
<dbReference type="UniPathway" id="UPA00895"/>
<keyword evidence="7 8" id="KW-0472">Membrane</keyword>
<comment type="pathway">
    <text evidence="3">One-carbon metabolism; methylamine degradation.</text>
</comment>
<evidence type="ECO:0000256" key="3">
    <source>
        <dbReference type="ARBA" id="ARBA00004856"/>
    </source>
</evidence>
<keyword evidence="5 8" id="KW-0812">Transmembrane</keyword>
<gene>
    <name evidence="10" type="ORF">K814_0112465</name>
</gene>
<dbReference type="AlphaFoldDB" id="A0A0A1Z091"/>
<organism evidence="10 11">
    <name type="scientific">Pseudomonas fluorescens LMG 5329</name>
    <dbReference type="NCBI Taxonomy" id="1324332"/>
    <lineage>
        <taxon>Bacteria</taxon>
        <taxon>Pseudomonadati</taxon>
        <taxon>Pseudomonadota</taxon>
        <taxon>Gammaproteobacteria</taxon>
        <taxon>Pseudomonadales</taxon>
        <taxon>Pseudomonadaceae</taxon>
        <taxon>Pseudomonas</taxon>
    </lineage>
</organism>
<dbReference type="InterPro" id="IPR050553">
    <property type="entry name" value="Thioredoxin_ResA/DsbE_sf"/>
</dbReference>
<dbReference type="GO" id="GO:0016491">
    <property type="term" value="F:oxidoreductase activity"/>
    <property type="evidence" value="ECO:0007669"/>
    <property type="project" value="InterPro"/>
</dbReference>
<proteinExistence type="predicted"/>
<dbReference type="Pfam" id="PF00578">
    <property type="entry name" value="AhpC-TSA"/>
    <property type="match status" value="1"/>
</dbReference>
<dbReference type="EMBL" id="ASGY01000085">
    <property type="protein sequence ID" value="KGE67608.1"/>
    <property type="molecule type" value="Genomic_DNA"/>
</dbReference>
<keyword evidence="10" id="KW-0413">Isomerase</keyword>
<dbReference type="InterPro" id="IPR000866">
    <property type="entry name" value="AhpC/TSA"/>
</dbReference>
<dbReference type="GO" id="GO:0016853">
    <property type="term" value="F:isomerase activity"/>
    <property type="evidence" value="ECO:0007669"/>
    <property type="project" value="UniProtKB-KW"/>
</dbReference>
<dbReference type="OrthoDB" id="462848at2"/>
<sequence>MNHALIISSIFGWLATLGLAVAVWALARQIGLLHERIKPVGALSLGKAIKAGETAPRFTLPSLTGGSVSLGGVNPLGQSTLLFFLSETCPVCKTLLPVLKSIRTQERARVRVVLASDGDAALHQTFIDTHRLQGFPYLLSQEVGMAYQISKLPYGVLIDAAGTVVTHGLINTREHLESLFEAQALGYASMQAYQAAQSISDNSLYKKVH</sequence>
<evidence type="ECO:0000256" key="4">
    <source>
        <dbReference type="ARBA" id="ARBA00019076"/>
    </source>
</evidence>
<dbReference type="PROSITE" id="PS51352">
    <property type="entry name" value="THIOREDOXIN_2"/>
    <property type="match status" value="1"/>
</dbReference>
<accession>A0A0A1Z091</accession>
<keyword evidence="6 8" id="KW-1133">Transmembrane helix</keyword>
<evidence type="ECO:0000313" key="10">
    <source>
        <dbReference type="EMBL" id="KGE67608.1"/>
    </source>
</evidence>
<dbReference type="InterPro" id="IPR013766">
    <property type="entry name" value="Thioredoxin_domain"/>
</dbReference>
<evidence type="ECO:0000256" key="5">
    <source>
        <dbReference type="ARBA" id="ARBA00022692"/>
    </source>
</evidence>
<dbReference type="PANTHER" id="PTHR42852:SF17">
    <property type="entry name" value="THIOREDOXIN-LIKE PROTEIN HI_1115"/>
    <property type="match status" value="1"/>
</dbReference>
<evidence type="ECO:0000256" key="8">
    <source>
        <dbReference type="SAM" id="Phobius"/>
    </source>
</evidence>
<dbReference type="Gene3D" id="3.40.30.10">
    <property type="entry name" value="Glutaredoxin"/>
    <property type="match status" value="1"/>
</dbReference>
<evidence type="ECO:0000313" key="11">
    <source>
        <dbReference type="Proteomes" id="UP000030060"/>
    </source>
</evidence>
<evidence type="ECO:0000259" key="9">
    <source>
        <dbReference type="PROSITE" id="PS51352"/>
    </source>
</evidence>
<reference evidence="10 11" key="1">
    <citation type="journal article" date="2013" name="Genome Announc.">
        <title>Draft Genome Sequence of Pseudomonas fluorescens LMG 5329, a White Line-Inducing Principle-Producing Bioindicator for the Mushroom Pathogen Pseudomonas tolaasii.</title>
        <authorList>
            <person name="Ghequire M.G."/>
            <person name="Rokni-Zadeh H."/>
            <person name="Zarrineh P."/>
            <person name="De Mot R."/>
        </authorList>
    </citation>
    <scope>NUCLEOTIDE SEQUENCE [LARGE SCALE GENOMIC DNA]</scope>
    <source>
        <strain evidence="10 11">LMG 5329</strain>
    </source>
</reference>